<dbReference type="EnsemblPlants" id="MELO3C030663.2.1">
    <property type="protein sequence ID" value="MELO3C030663.2.1"/>
    <property type="gene ID" value="MELO3C030663.2"/>
</dbReference>
<reference evidence="1" key="1">
    <citation type="submission" date="2023-03" db="UniProtKB">
        <authorList>
            <consortium name="EnsemblPlants"/>
        </authorList>
    </citation>
    <scope>IDENTIFICATION</scope>
</reference>
<dbReference type="Gramene" id="MELO3C030663.2.1">
    <property type="protein sequence ID" value="MELO3C030663.2.1"/>
    <property type="gene ID" value="MELO3C030663.2"/>
</dbReference>
<protein>
    <submittedName>
        <fullName evidence="1">Uncharacterized protein</fullName>
    </submittedName>
</protein>
<accession>A0A9I9E9V3</accession>
<organism evidence="1">
    <name type="scientific">Cucumis melo</name>
    <name type="common">Muskmelon</name>
    <dbReference type="NCBI Taxonomy" id="3656"/>
    <lineage>
        <taxon>Eukaryota</taxon>
        <taxon>Viridiplantae</taxon>
        <taxon>Streptophyta</taxon>
        <taxon>Embryophyta</taxon>
        <taxon>Tracheophyta</taxon>
        <taxon>Spermatophyta</taxon>
        <taxon>Magnoliopsida</taxon>
        <taxon>eudicotyledons</taxon>
        <taxon>Gunneridae</taxon>
        <taxon>Pentapetalae</taxon>
        <taxon>rosids</taxon>
        <taxon>fabids</taxon>
        <taxon>Cucurbitales</taxon>
        <taxon>Cucurbitaceae</taxon>
        <taxon>Benincaseae</taxon>
        <taxon>Cucumis</taxon>
    </lineage>
</organism>
<dbReference type="AlphaFoldDB" id="A0A9I9E9V3"/>
<proteinExistence type="predicted"/>
<evidence type="ECO:0000313" key="1">
    <source>
        <dbReference type="EnsemblPlants" id="MELO3C030663.2.1"/>
    </source>
</evidence>
<sequence length="33" mass="3724">MRQRQSELRGQIPVGANTIHSLQIQMSRCRGDG</sequence>
<name>A0A9I9E9V3_CUCME</name>